<name>A0A9D9H1T2_9BACT</name>
<reference evidence="2" key="2">
    <citation type="journal article" date="2021" name="PeerJ">
        <title>Extensive microbial diversity within the chicken gut microbiome revealed by metagenomics and culture.</title>
        <authorList>
            <person name="Gilroy R."/>
            <person name="Ravi A."/>
            <person name="Getino M."/>
            <person name="Pursley I."/>
            <person name="Horton D.L."/>
            <person name="Alikhan N.F."/>
            <person name="Baker D."/>
            <person name="Gharbi K."/>
            <person name="Hall N."/>
            <person name="Watson M."/>
            <person name="Adriaenssens E.M."/>
            <person name="Foster-Nyarko E."/>
            <person name="Jarju S."/>
            <person name="Secka A."/>
            <person name="Antonio M."/>
            <person name="Oren A."/>
            <person name="Chaudhuri R.R."/>
            <person name="La Ragione R."/>
            <person name="Hildebrand F."/>
            <person name="Pallen M.J."/>
        </authorList>
    </citation>
    <scope>NUCLEOTIDE SEQUENCE</scope>
    <source>
        <strain evidence="2">2889</strain>
    </source>
</reference>
<feature type="domain" description="DUF6850" evidence="1">
    <location>
        <begin position="87"/>
        <end position="421"/>
    </location>
</feature>
<evidence type="ECO:0000313" key="3">
    <source>
        <dbReference type="Proteomes" id="UP000823612"/>
    </source>
</evidence>
<dbReference type="InterPro" id="IPR049236">
    <property type="entry name" value="DUF6850"/>
</dbReference>
<protein>
    <recommendedName>
        <fullName evidence="1">DUF6850 domain-containing protein</fullName>
    </recommendedName>
</protein>
<dbReference type="AlphaFoldDB" id="A0A9D9H1T2"/>
<organism evidence="2 3">
    <name type="scientific">Candidatus Pullibacteroides excrementavium</name>
    <dbReference type="NCBI Taxonomy" id="2840905"/>
    <lineage>
        <taxon>Bacteria</taxon>
        <taxon>Pseudomonadati</taxon>
        <taxon>Bacteroidota</taxon>
        <taxon>Bacteroidia</taxon>
        <taxon>Bacteroidales</taxon>
        <taxon>Candidatus Pullibacteroides</taxon>
    </lineage>
</organism>
<dbReference type="EMBL" id="JADIMZ010000039">
    <property type="protein sequence ID" value="MBO8432262.1"/>
    <property type="molecule type" value="Genomic_DNA"/>
</dbReference>
<reference evidence="2" key="1">
    <citation type="submission" date="2020-10" db="EMBL/GenBank/DDBJ databases">
        <authorList>
            <person name="Gilroy R."/>
        </authorList>
    </citation>
    <scope>NUCLEOTIDE SEQUENCE</scope>
    <source>
        <strain evidence="2">2889</strain>
    </source>
</reference>
<comment type="caution">
    <text evidence="2">The sequence shown here is derived from an EMBL/GenBank/DDBJ whole genome shotgun (WGS) entry which is preliminary data.</text>
</comment>
<accession>A0A9D9H1T2</accession>
<sequence>MASIVSYHTPYGYTQVQQMLPDSRLPLHPASLTTVHIIGTYNRDRHQPTSLGNGFAEFSIGADSYIRLAENAKKKARKKEKEYSDVFWGKAHYTYGQKQAVIGNETSDYLMLFPYIMSDTAGGDLTYEEYSFGGGYARGNDKIRWGASLDYVAKQEYRKVDPRPRNITSDLNIEASMAFRLPGRYFLGFGIEGGLYNQSNQVVFYNPLGGPPTYNMTGLESYLSRFSLDNASIDYAGGHYGFSLSLSPEKRSGWHSTFSYQHQLLTRISNGGSANIELDLNTLDYDIFSWKTAYWNPEHHRLPWGISLHLDYEHRYGKDIIYGPSQSDIYPELMRVQNMDIHHGEARLQADFLWNQTDEDLFLQPFAAYEFLSYRHQSPEESFDGTGISLGASIRKIWTLNGQRNHRENAFLLGGELSYRQGAGVLDPAAKLGLDARWAIGIGKTSFHIDLSACYGYFLSESWRNMSPWNEYARRSGHSPHVFQLRLGIGFNF</sequence>
<evidence type="ECO:0000259" key="1">
    <source>
        <dbReference type="Pfam" id="PF21012"/>
    </source>
</evidence>
<dbReference type="Proteomes" id="UP000823612">
    <property type="component" value="Unassembled WGS sequence"/>
</dbReference>
<evidence type="ECO:0000313" key="2">
    <source>
        <dbReference type="EMBL" id="MBO8432262.1"/>
    </source>
</evidence>
<dbReference type="Pfam" id="PF21012">
    <property type="entry name" value="DUF6850"/>
    <property type="match status" value="1"/>
</dbReference>
<proteinExistence type="predicted"/>
<gene>
    <name evidence="2" type="ORF">IAB08_03065</name>
</gene>